<dbReference type="STRING" id="1283841.A0A084QD52"/>
<keyword evidence="1" id="KW-0433">Leucine-rich repeat</keyword>
<protein>
    <submittedName>
        <fullName evidence="4">Uncharacterized protein</fullName>
    </submittedName>
</protein>
<dbReference type="InterPro" id="IPR050216">
    <property type="entry name" value="LRR_domain-containing"/>
</dbReference>
<organism evidence="4 5">
    <name type="scientific">Stachybotrys chlorohalonatus (strain IBT 40285)</name>
    <dbReference type="NCBI Taxonomy" id="1283841"/>
    <lineage>
        <taxon>Eukaryota</taxon>
        <taxon>Fungi</taxon>
        <taxon>Dikarya</taxon>
        <taxon>Ascomycota</taxon>
        <taxon>Pezizomycotina</taxon>
        <taxon>Sordariomycetes</taxon>
        <taxon>Hypocreomycetidae</taxon>
        <taxon>Hypocreales</taxon>
        <taxon>Stachybotryaceae</taxon>
        <taxon>Stachybotrys</taxon>
    </lineage>
</organism>
<dbReference type="AlphaFoldDB" id="A0A084QD52"/>
<reference evidence="4 5" key="1">
    <citation type="journal article" date="2014" name="BMC Genomics">
        <title>Comparative genome sequencing reveals chemotype-specific gene clusters in the toxigenic black mold Stachybotrys.</title>
        <authorList>
            <person name="Semeiks J."/>
            <person name="Borek D."/>
            <person name="Otwinowski Z."/>
            <person name="Grishin N.V."/>
        </authorList>
    </citation>
    <scope>NUCLEOTIDE SEQUENCE [LARGE SCALE GENOMIC DNA]</scope>
    <source>
        <strain evidence="4 5">IBT 40285</strain>
    </source>
</reference>
<name>A0A084QD52_STAC4</name>
<dbReference type="InterPro" id="IPR032675">
    <property type="entry name" value="LRR_dom_sf"/>
</dbReference>
<evidence type="ECO:0000256" key="2">
    <source>
        <dbReference type="ARBA" id="ARBA00022737"/>
    </source>
</evidence>
<dbReference type="GO" id="GO:0005737">
    <property type="term" value="C:cytoplasm"/>
    <property type="evidence" value="ECO:0007669"/>
    <property type="project" value="TreeGrafter"/>
</dbReference>
<proteinExistence type="predicted"/>
<feature type="compositionally biased region" description="Polar residues" evidence="3">
    <location>
        <begin position="16"/>
        <end position="25"/>
    </location>
</feature>
<dbReference type="HOGENOM" id="CLU_027499_1_0_1"/>
<dbReference type="SUPFAM" id="SSF52075">
    <property type="entry name" value="Outer arm dynein light chain 1"/>
    <property type="match status" value="1"/>
</dbReference>
<dbReference type="EMBL" id="KL660825">
    <property type="protein sequence ID" value="KFA61887.1"/>
    <property type="molecule type" value="Genomic_DNA"/>
</dbReference>
<accession>A0A084QD52</accession>
<evidence type="ECO:0000313" key="4">
    <source>
        <dbReference type="EMBL" id="KFA61887.1"/>
    </source>
</evidence>
<dbReference type="InParanoid" id="A0A084QD52"/>
<feature type="region of interest" description="Disordered" evidence="3">
    <location>
        <begin position="1"/>
        <end position="60"/>
    </location>
</feature>
<dbReference type="Proteomes" id="UP000028524">
    <property type="component" value="Unassembled WGS sequence"/>
</dbReference>
<dbReference type="OrthoDB" id="1517790at2759"/>
<sequence>MSEEPTLPPLPAISWDEQSQSFGNSSRKRARAQIAGGASSTFNSSDPAVFSSDDDPGLDNYVEGRRKKRYIGSWFQQHPASNDSALGECPGPAIGPHPKREFSRQVDSGVFLGSDGTESDVFENVEVPVRTRLQLDRRPQISSTELALRDKIRDYLDHKTDTIDAWSMGLEEISEKTIEMITQSTHFPQVDFKLGPKEPDLKLYLANNLLTRIPTPICDISCITVLSLRANKLKELPPCIAKLRNLRELNVSQNELRYLPSEFLDMMELPFLRLLSLYPNPYIQPEKAPTELFDHGCIYTLIQDPNNPLATLPVPPYMPHYYSRSPFQISTSTGAVLSKFSLNPFGDKLPLEEADSPHSEAPFANLNISTGSKAIAVPSLVELALRSCCRSSELALLASYLPEELAHLRPLLDRAADKKVSGELACSHCKTMLVVPAFEWIEWDILYDTKVHLIDHNNKPSTMALLSLQPTITTSTLLPFRYRTCSWRCTQLCREGRDERAGFRSKQIRQLLHPERVAYLQGARTR</sequence>
<dbReference type="Gene3D" id="3.80.10.10">
    <property type="entry name" value="Ribonuclease Inhibitor"/>
    <property type="match status" value="1"/>
</dbReference>
<dbReference type="OMA" id="RYLPWEL"/>
<gene>
    <name evidence="4" type="ORF">S40285_06556</name>
</gene>
<keyword evidence="2" id="KW-0677">Repeat</keyword>
<dbReference type="PANTHER" id="PTHR48051">
    <property type="match status" value="1"/>
</dbReference>
<dbReference type="PANTHER" id="PTHR48051:SF1">
    <property type="entry name" value="RAS SUPPRESSOR PROTEIN 1"/>
    <property type="match status" value="1"/>
</dbReference>
<keyword evidence="5" id="KW-1185">Reference proteome</keyword>
<feature type="compositionally biased region" description="Pro residues" evidence="3">
    <location>
        <begin position="1"/>
        <end position="11"/>
    </location>
</feature>
<evidence type="ECO:0000256" key="3">
    <source>
        <dbReference type="SAM" id="MobiDB-lite"/>
    </source>
</evidence>
<evidence type="ECO:0000313" key="5">
    <source>
        <dbReference type="Proteomes" id="UP000028524"/>
    </source>
</evidence>
<evidence type="ECO:0000256" key="1">
    <source>
        <dbReference type="ARBA" id="ARBA00022614"/>
    </source>
</evidence>